<sequence length="197" mass="22306">MRSNCALSGLSSRILRHSVIPIPATPSPPFDTLSDKFACHMAIPNTPTSHTMIDCDITAHIARTPSLFFFISNHIFLHRHLSMEAPHSGPQPPRPPTLAYCNHNQTQAVNTPDDDITYQRTLILSAPLLILEHEDNHSPISLVSPDNIFSQCILHAYQSHLYQRPCHRHALLAIRINPRRLSFVARHQWALPTNHLY</sequence>
<protein>
    <submittedName>
        <fullName evidence="1">Uncharacterized protein</fullName>
    </submittedName>
</protein>
<evidence type="ECO:0000313" key="2">
    <source>
        <dbReference type="Proteomes" id="UP000790377"/>
    </source>
</evidence>
<organism evidence="1 2">
    <name type="scientific">Hygrophoropsis aurantiaca</name>
    <dbReference type="NCBI Taxonomy" id="72124"/>
    <lineage>
        <taxon>Eukaryota</taxon>
        <taxon>Fungi</taxon>
        <taxon>Dikarya</taxon>
        <taxon>Basidiomycota</taxon>
        <taxon>Agaricomycotina</taxon>
        <taxon>Agaricomycetes</taxon>
        <taxon>Agaricomycetidae</taxon>
        <taxon>Boletales</taxon>
        <taxon>Coniophorineae</taxon>
        <taxon>Hygrophoropsidaceae</taxon>
        <taxon>Hygrophoropsis</taxon>
    </lineage>
</organism>
<keyword evidence="2" id="KW-1185">Reference proteome</keyword>
<reference evidence="1" key="1">
    <citation type="journal article" date="2021" name="New Phytol.">
        <title>Evolutionary innovations through gain and loss of genes in the ectomycorrhizal Boletales.</title>
        <authorList>
            <person name="Wu G."/>
            <person name="Miyauchi S."/>
            <person name="Morin E."/>
            <person name="Kuo A."/>
            <person name="Drula E."/>
            <person name="Varga T."/>
            <person name="Kohler A."/>
            <person name="Feng B."/>
            <person name="Cao Y."/>
            <person name="Lipzen A."/>
            <person name="Daum C."/>
            <person name="Hundley H."/>
            <person name="Pangilinan J."/>
            <person name="Johnson J."/>
            <person name="Barry K."/>
            <person name="LaButti K."/>
            <person name="Ng V."/>
            <person name="Ahrendt S."/>
            <person name="Min B."/>
            <person name="Choi I.G."/>
            <person name="Park H."/>
            <person name="Plett J.M."/>
            <person name="Magnuson J."/>
            <person name="Spatafora J.W."/>
            <person name="Nagy L.G."/>
            <person name="Henrissat B."/>
            <person name="Grigoriev I.V."/>
            <person name="Yang Z.L."/>
            <person name="Xu J."/>
            <person name="Martin F.M."/>
        </authorList>
    </citation>
    <scope>NUCLEOTIDE SEQUENCE</scope>
    <source>
        <strain evidence="1">ATCC 28755</strain>
    </source>
</reference>
<gene>
    <name evidence="1" type="ORF">BJ138DRAFT_109888</name>
</gene>
<dbReference type="Proteomes" id="UP000790377">
    <property type="component" value="Unassembled WGS sequence"/>
</dbReference>
<accession>A0ACB7ZSG2</accession>
<name>A0ACB7ZSG2_9AGAM</name>
<comment type="caution">
    <text evidence="1">The sequence shown here is derived from an EMBL/GenBank/DDBJ whole genome shotgun (WGS) entry which is preliminary data.</text>
</comment>
<dbReference type="EMBL" id="MU268856">
    <property type="protein sequence ID" value="KAH7903619.1"/>
    <property type="molecule type" value="Genomic_DNA"/>
</dbReference>
<proteinExistence type="predicted"/>
<evidence type="ECO:0000313" key="1">
    <source>
        <dbReference type="EMBL" id="KAH7903619.1"/>
    </source>
</evidence>